<name>A0A8H7Z0G6_AJECA</name>
<proteinExistence type="predicted"/>
<gene>
    <name evidence="1" type="ORF">I7I52_09905</name>
</gene>
<sequence>MHQWQRQTTTFNAASYDFCFCDWSQTYTPTPEHERLLGPGCFLLGYSVRLHQSPAMVRLISRWELPISRPRDFLARQHGSHSLDSNFRNPFLSSWFVKSHNHSPNILLSSEQRPAREFEPTLRQVRREYPTCAR</sequence>
<dbReference type="EMBL" id="JAEVHI010000002">
    <property type="protein sequence ID" value="KAG5299547.1"/>
    <property type="molecule type" value="Genomic_DNA"/>
</dbReference>
<accession>A0A8H7Z0G6</accession>
<evidence type="ECO:0000313" key="1">
    <source>
        <dbReference type="EMBL" id="KAG5299547.1"/>
    </source>
</evidence>
<organism evidence="1 2">
    <name type="scientific">Ajellomyces capsulatus</name>
    <name type="common">Darling's disease fungus</name>
    <name type="synonym">Histoplasma capsulatum</name>
    <dbReference type="NCBI Taxonomy" id="5037"/>
    <lineage>
        <taxon>Eukaryota</taxon>
        <taxon>Fungi</taxon>
        <taxon>Dikarya</taxon>
        <taxon>Ascomycota</taxon>
        <taxon>Pezizomycotina</taxon>
        <taxon>Eurotiomycetes</taxon>
        <taxon>Eurotiomycetidae</taxon>
        <taxon>Onygenales</taxon>
        <taxon>Ajellomycetaceae</taxon>
        <taxon>Histoplasma</taxon>
    </lineage>
</organism>
<dbReference type="Proteomes" id="UP000670092">
    <property type="component" value="Unassembled WGS sequence"/>
</dbReference>
<evidence type="ECO:0000313" key="2">
    <source>
        <dbReference type="Proteomes" id="UP000670092"/>
    </source>
</evidence>
<comment type="caution">
    <text evidence="1">The sequence shown here is derived from an EMBL/GenBank/DDBJ whole genome shotgun (WGS) entry which is preliminary data.</text>
</comment>
<dbReference type="VEuPathDB" id="FungiDB:I7I52_09905"/>
<reference evidence="1 2" key="1">
    <citation type="submission" date="2021-01" db="EMBL/GenBank/DDBJ databases">
        <title>Chromosome-level genome assembly of a human fungal pathogen reveals clustering of transcriptionally co-regulated genes.</title>
        <authorList>
            <person name="Voorhies M."/>
            <person name="Cohen S."/>
            <person name="Shea T.P."/>
            <person name="Petrus S."/>
            <person name="Munoz J.F."/>
            <person name="Poplawski S."/>
            <person name="Goldman W.E."/>
            <person name="Michael T."/>
            <person name="Cuomo C.A."/>
            <person name="Sil A."/>
            <person name="Beyhan S."/>
        </authorList>
    </citation>
    <scope>NUCLEOTIDE SEQUENCE [LARGE SCALE GENOMIC DNA]</scope>
    <source>
        <strain evidence="1 2">G184AR</strain>
    </source>
</reference>
<dbReference type="AlphaFoldDB" id="A0A8H7Z0G6"/>
<protein>
    <submittedName>
        <fullName evidence="1">Uncharacterized protein</fullName>
    </submittedName>
</protein>